<proteinExistence type="predicted"/>
<protein>
    <submittedName>
        <fullName evidence="2">Putative transcriptional regulator</fullName>
    </submittedName>
</protein>
<keyword evidence="3" id="KW-1185">Reference proteome</keyword>
<comment type="caution">
    <text evidence="2">The sequence shown here is derived from an EMBL/GenBank/DDBJ whole genome shotgun (WGS) entry which is preliminary data.</text>
</comment>
<dbReference type="AlphaFoldDB" id="A0A839F1B1"/>
<keyword evidence="1" id="KW-0175">Coiled coil</keyword>
<gene>
    <name evidence="2" type="ORF">FHW12_000295</name>
</gene>
<sequence>MSRTPSAETQLRNLKRHASDIEKRLAESLRASGAYRARATKAEQEAAEWRRRFDELLFQRGKP</sequence>
<feature type="coiled-coil region" evidence="1">
    <location>
        <begin position="11"/>
        <end position="59"/>
    </location>
</feature>
<organism evidence="2 3">
    <name type="scientific">Dokdonella fugitiva</name>
    <dbReference type="NCBI Taxonomy" id="328517"/>
    <lineage>
        <taxon>Bacteria</taxon>
        <taxon>Pseudomonadati</taxon>
        <taxon>Pseudomonadota</taxon>
        <taxon>Gammaproteobacteria</taxon>
        <taxon>Lysobacterales</taxon>
        <taxon>Rhodanobacteraceae</taxon>
        <taxon>Dokdonella</taxon>
    </lineage>
</organism>
<evidence type="ECO:0000256" key="1">
    <source>
        <dbReference type="SAM" id="Coils"/>
    </source>
</evidence>
<accession>A0A839F1B1</accession>
<dbReference type="RefSeq" id="WP_182529214.1">
    <property type="nucleotide sequence ID" value="NZ_JACGXL010000001.1"/>
</dbReference>
<evidence type="ECO:0000313" key="3">
    <source>
        <dbReference type="Proteomes" id="UP000550401"/>
    </source>
</evidence>
<dbReference type="EMBL" id="JACGXL010000001">
    <property type="protein sequence ID" value="MBA8886104.1"/>
    <property type="molecule type" value="Genomic_DNA"/>
</dbReference>
<dbReference type="Proteomes" id="UP000550401">
    <property type="component" value="Unassembled WGS sequence"/>
</dbReference>
<evidence type="ECO:0000313" key="2">
    <source>
        <dbReference type="EMBL" id="MBA8886104.1"/>
    </source>
</evidence>
<name>A0A839F1B1_9GAMM</name>
<reference evidence="2 3" key="1">
    <citation type="submission" date="2020-07" db="EMBL/GenBank/DDBJ databases">
        <title>Genomic Encyclopedia of Type Strains, Phase IV (KMG-V): Genome sequencing to study the core and pangenomes of soil and plant-associated prokaryotes.</title>
        <authorList>
            <person name="Whitman W."/>
        </authorList>
    </citation>
    <scope>NUCLEOTIDE SEQUENCE [LARGE SCALE GENOMIC DNA]</scope>
    <source>
        <strain evidence="2 3">RH2WT43</strain>
    </source>
</reference>